<dbReference type="InterPro" id="IPR000644">
    <property type="entry name" value="CBS_dom"/>
</dbReference>
<feature type="domain" description="EAL" evidence="2">
    <location>
        <begin position="4"/>
        <end position="250"/>
    </location>
</feature>
<dbReference type="PANTHER" id="PTHR33121:SF76">
    <property type="entry name" value="SIGNALING PROTEIN"/>
    <property type="match status" value="1"/>
</dbReference>
<dbReference type="SUPFAM" id="SSF141868">
    <property type="entry name" value="EAL domain-like"/>
    <property type="match status" value="1"/>
</dbReference>
<dbReference type="CDD" id="cd01949">
    <property type="entry name" value="GGDEF"/>
    <property type="match status" value="1"/>
</dbReference>
<reference evidence="5" key="1">
    <citation type="submission" date="2021-02" db="EMBL/GenBank/DDBJ databases">
        <title>PHA producing bacteria isolated from coastal sediment in Guangdong, Shenzhen.</title>
        <authorList>
            <person name="Zheng W."/>
            <person name="Yu S."/>
            <person name="Huang Y."/>
        </authorList>
    </citation>
    <scope>NUCLEOTIDE SEQUENCE</scope>
    <source>
        <strain evidence="5">TN14-10</strain>
    </source>
</reference>
<proteinExistence type="predicted"/>
<keyword evidence="6" id="KW-1185">Reference proteome</keyword>
<name>A0A939ILQ1_9GAMM</name>
<dbReference type="NCBIfam" id="TIGR00254">
    <property type="entry name" value="GGDEF"/>
    <property type="match status" value="1"/>
</dbReference>
<dbReference type="PROSITE" id="PS51371">
    <property type="entry name" value="CBS"/>
    <property type="match status" value="1"/>
</dbReference>
<dbReference type="InterPro" id="IPR029787">
    <property type="entry name" value="Nucleotide_cyclase"/>
</dbReference>
<dbReference type="InterPro" id="IPR043128">
    <property type="entry name" value="Rev_trsase/Diguanyl_cyclase"/>
</dbReference>
<dbReference type="InterPro" id="IPR046342">
    <property type="entry name" value="CBS_dom_sf"/>
</dbReference>
<dbReference type="SUPFAM" id="SSF55073">
    <property type="entry name" value="Nucleotide cyclase"/>
    <property type="match status" value="1"/>
</dbReference>
<evidence type="ECO:0000313" key="6">
    <source>
        <dbReference type="Proteomes" id="UP000664303"/>
    </source>
</evidence>
<dbReference type="PROSITE" id="PS50887">
    <property type="entry name" value="GGDEF"/>
    <property type="match status" value="1"/>
</dbReference>
<dbReference type="AlphaFoldDB" id="A0A939ILQ1"/>
<keyword evidence="1" id="KW-0129">CBS domain</keyword>
<dbReference type="SMART" id="SM00267">
    <property type="entry name" value="GGDEF"/>
    <property type="match status" value="1"/>
</dbReference>
<feature type="domain" description="GGDEF" evidence="3">
    <location>
        <begin position="421"/>
        <end position="573"/>
    </location>
</feature>
<dbReference type="PANTHER" id="PTHR33121">
    <property type="entry name" value="CYCLIC DI-GMP PHOSPHODIESTERASE PDEF"/>
    <property type="match status" value="1"/>
</dbReference>
<dbReference type="InterPro" id="IPR000160">
    <property type="entry name" value="GGDEF_dom"/>
</dbReference>
<dbReference type="InterPro" id="IPR035919">
    <property type="entry name" value="EAL_sf"/>
</dbReference>
<dbReference type="Pfam" id="PF00990">
    <property type="entry name" value="GGDEF"/>
    <property type="match status" value="1"/>
</dbReference>
<dbReference type="EMBL" id="JAFKCZ010000004">
    <property type="protein sequence ID" value="MBN7796202.1"/>
    <property type="molecule type" value="Genomic_DNA"/>
</dbReference>
<dbReference type="PROSITE" id="PS50883">
    <property type="entry name" value="EAL"/>
    <property type="match status" value="1"/>
</dbReference>
<evidence type="ECO:0000256" key="1">
    <source>
        <dbReference type="PROSITE-ProRule" id="PRU00703"/>
    </source>
</evidence>
<dbReference type="Proteomes" id="UP000664303">
    <property type="component" value="Unassembled WGS sequence"/>
</dbReference>
<accession>A0A939ILQ1</accession>
<gene>
    <name evidence="5" type="ORF">JYP50_06360</name>
</gene>
<dbReference type="CDD" id="cd01948">
    <property type="entry name" value="EAL"/>
    <property type="match status" value="1"/>
</dbReference>
<dbReference type="Gene3D" id="3.20.20.450">
    <property type="entry name" value="EAL domain"/>
    <property type="match status" value="1"/>
</dbReference>
<protein>
    <submittedName>
        <fullName evidence="5">EAL and GGDEF domain-containing protein</fullName>
    </submittedName>
</protein>
<dbReference type="Pfam" id="PF00563">
    <property type="entry name" value="EAL"/>
    <property type="match status" value="1"/>
</dbReference>
<dbReference type="SUPFAM" id="SSF54631">
    <property type="entry name" value="CBS-domain pair"/>
    <property type="match status" value="1"/>
</dbReference>
<comment type="caution">
    <text evidence="5">The sequence shown here is derived from an EMBL/GenBank/DDBJ whole genome shotgun (WGS) entry which is preliminary data.</text>
</comment>
<dbReference type="GO" id="GO:0071111">
    <property type="term" value="F:cyclic-guanylate-specific phosphodiesterase activity"/>
    <property type="evidence" value="ECO:0007669"/>
    <property type="project" value="InterPro"/>
</dbReference>
<sequence>MKPDNQNHTPLGDIIRQRRIHTRFQSIVDLRTMMPMGHEALSCGAGNLSPVVMFEIAEQGGLLGKLESLCATLACERYRGDGEHRLFLNVHPEALLDTQYRDAVFHTIMQSQHLSPSLVTLELSERQSYIDRDGMARCLGDWREHGFTFAVDDVGIGYSGLHRLVEIQPEYIKLDRYFAEAVHRDANRRAIVRGMVSVARSLGARVIAEGVEGVEEAVTLRELGIDLMQGYLFERPSARVRHQRFTALPAARGPVKHQSPTISHLVVERVPAEAATRLEQVIERFHEDPDLWSIPVVKNDRPLGVITRSAALDLYTRSFGKELHGRKAVAQFIDQAPLIVSSNTTLSAVSYELTESTDDHLVQEFIVERDGHYLGLVKTGDLLRQITDQQIRNARYANPLTLLPGNVPINEHVEQLLARRGNFHVGYCDINDFKAFNDAYGYARGDEAIKLLAAIATEHCDGNGDFVGHVGGDDFVLVLRDRDAEARCRLICTAFRQQAQRLYDHRDIEQGGIWSTDRSGARHFFSTMSLSIGLVSPDASVLDCAHEVSALATAAKKQAKTLRGGGVFVSRRRS</sequence>
<dbReference type="SMART" id="SM00052">
    <property type="entry name" value="EAL"/>
    <property type="match status" value="1"/>
</dbReference>
<dbReference type="Pfam" id="PF00571">
    <property type="entry name" value="CBS"/>
    <property type="match status" value="1"/>
</dbReference>
<organism evidence="5 6">
    <name type="scientific">Parahaliea mediterranea</name>
    <dbReference type="NCBI Taxonomy" id="651086"/>
    <lineage>
        <taxon>Bacteria</taxon>
        <taxon>Pseudomonadati</taxon>
        <taxon>Pseudomonadota</taxon>
        <taxon>Gammaproteobacteria</taxon>
        <taxon>Cellvibrionales</taxon>
        <taxon>Halieaceae</taxon>
        <taxon>Parahaliea</taxon>
    </lineage>
</organism>
<dbReference type="InterPro" id="IPR001633">
    <property type="entry name" value="EAL_dom"/>
</dbReference>
<evidence type="ECO:0000259" key="4">
    <source>
        <dbReference type="PROSITE" id="PS51371"/>
    </source>
</evidence>
<evidence type="ECO:0000259" key="2">
    <source>
        <dbReference type="PROSITE" id="PS50883"/>
    </source>
</evidence>
<dbReference type="RefSeq" id="WP_206559645.1">
    <property type="nucleotide sequence ID" value="NZ_JAFKCZ010000004.1"/>
</dbReference>
<feature type="domain" description="CBS" evidence="4">
    <location>
        <begin position="262"/>
        <end position="322"/>
    </location>
</feature>
<dbReference type="InterPro" id="IPR050706">
    <property type="entry name" value="Cyclic-di-GMP_PDE-like"/>
</dbReference>
<evidence type="ECO:0000313" key="5">
    <source>
        <dbReference type="EMBL" id="MBN7796202.1"/>
    </source>
</evidence>
<dbReference type="Gene3D" id="3.10.580.10">
    <property type="entry name" value="CBS-domain"/>
    <property type="match status" value="1"/>
</dbReference>
<evidence type="ECO:0000259" key="3">
    <source>
        <dbReference type="PROSITE" id="PS50887"/>
    </source>
</evidence>
<dbReference type="Gene3D" id="3.30.70.270">
    <property type="match status" value="1"/>
</dbReference>